<keyword evidence="4" id="KW-1185">Reference proteome</keyword>
<keyword evidence="1" id="KW-0862">Zinc</keyword>
<dbReference type="Gene3D" id="3.30.160.60">
    <property type="entry name" value="Classic Zinc Finger"/>
    <property type="match status" value="1"/>
</dbReference>
<organism evidence="3 4">
    <name type="scientific">Saguinus oedipus</name>
    <name type="common">Cotton-top tamarin</name>
    <name type="synonym">Oedipomidas oedipus</name>
    <dbReference type="NCBI Taxonomy" id="9490"/>
    <lineage>
        <taxon>Eukaryota</taxon>
        <taxon>Metazoa</taxon>
        <taxon>Chordata</taxon>
        <taxon>Craniata</taxon>
        <taxon>Vertebrata</taxon>
        <taxon>Euteleostomi</taxon>
        <taxon>Mammalia</taxon>
        <taxon>Eutheria</taxon>
        <taxon>Euarchontoglires</taxon>
        <taxon>Primates</taxon>
        <taxon>Haplorrhini</taxon>
        <taxon>Platyrrhini</taxon>
        <taxon>Cebidae</taxon>
        <taxon>Callitrichinae</taxon>
        <taxon>Saguinus</taxon>
    </lineage>
</organism>
<evidence type="ECO:0000313" key="4">
    <source>
        <dbReference type="Proteomes" id="UP001266305"/>
    </source>
</evidence>
<keyword evidence="1" id="KW-0479">Metal-binding</keyword>
<sequence>MSLERCQNHTAHGLEKLPFRCAHCHYSCNISGSLKRHYNRKHPNEEYANVGTGELAAEVLIQQGVLLMFALIRKEEQKGEEKDEAWSSLNRLAIAKEVKTEVYPLGKKEAHSSLPEKRTQYLRVLENKHSSELSSLQNILEFKNLVFVASLSADSGCLLPLFPPPSPPGLGPGSSERRYEGYMVAAADLDVECQERTEHRKQHAMV</sequence>
<evidence type="ECO:0000313" key="3">
    <source>
        <dbReference type="EMBL" id="KAK2095039.1"/>
    </source>
</evidence>
<name>A0ABQ9UD77_SAGOE</name>
<comment type="caution">
    <text evidence="3">The sequence shown here is derived from an EMBL/GenBank/DDBJ whole genome shotgun (WGS) entry which is preliminary data.</text>
</comment>
<dbReference type="PROSITE" id="PS50157">
    <property type="entry name" value="ZINC_FINGER_C2H2_2"/>
    <property type="match status" value="1"/>
</dbReference>
<protein>
    <recommendedName>
        <fullName evidence="2">C2H2-type domain-containing protein</fullName>
    </recommendedName>
</protein>
<dbReference type="Proteomes" id="UP001266305">
    <property type="component" value="Unassembled WGS sequence"/>
</dbReference>
<dbReference type="SUPFAM" id="SSF57667">
    <property type="entry name" value="beta-beta-alpha zinc fingers"/>
    <property type="match status" value="1"/>
</dbReference>
<evidence type="ECO:0000256" key="1">
    <source>
        <dbReference type="PROSITE-ProRule" id="PRU00042"/>
    </source>
</evidence>
<gene>
    <name evidence="3" type="ORF">P7K49_026455</name>
</gene>
<feature type="domain" description="C2H2-type" evidence="2">
    <location>
        <begin position="19"/>
        <end position="47"/>
    </location>
</feature>
<keyword evidence="1" id="KW-0863">Zinc-finger</keyword>
<dbReference type="InterPro" id="IPR036236">
    <property type="entry name" value="Znf_C2H2_sf"/>
</dbReference>
<dbReference type="InterPro" id="IPR013087">
    <property type="entry name" value="Znf_C2H2_type"/>
</dbReference>
<proteinExistence type="predicted"/>
<accession>A0ABQ9UD77</accession>
<reference evidence="3 4" key="1">
    <citation type="submission" date="2023-05" db="EMBL/GenBank/DDBJ databases">
        <title>B98-5 Cell Line De Novo Hybrid Assembly: An Optical Mapping Approach.</title>
        <authorList>
            <person name="Kananen K."/>
            <person name="Auerbach J.A."/>
            <person name="Kautto E."/>
            <person name="Blachly J.S."/>
        </authorList>
    </citation>
    <scope>NUCLEOTIDE SEQUENCE [LARGE SCALE GENOMIC DNA]</scope>
    <source>
        <strain evidence="3">B95-8</strain>
        <tissue evidence="3">Cell line</tissue>
    </source>
</reference>
<dbReference type="EMBL" id="JASSZA010000013">
    <property type="protein sequence ID" value="KAK2095039.1"/>
    <property type="molecule type" value="Genomic_DNA"/>
</dbReference>
<evidence type="ECO:0000259" key="2">
    <source>
        <dbReference type="PROSITE" id="PS50157"/>
    </source>
</evidence>
<dbReference type="PROSITE" id="PS00028">
    <property type="entry name" value="ZINC_FINGER_C2H2_1"/>
    <property type="match status" value="1"/>
</dbReference>